<protein>
    <submittedName>
        <fullName evidence="3">Metallo-beta-lactamase protein, putative</fullName>
        <ecNumber evidence="3">2.8.1.1</ecNumber>
        <ecNumber evidence="3">3.1.2.6</ecNumber>
    </submittedName>
</protein>
<dbReference type="CDD" id="cd07724">
    <property type="entry name" value="POD-like_MBL-fold"/>
    <property type="match status" value="1"/>
</dbReference>
<reference evidence="3 4" key="1">
    <citation type="submission" date="2011-07" db="EMBL/GenBank/DDBJ databases">
        <authorList>
            <person name="Coyne R."/>
            <person name="Brami D."/>
            <person name="Johnson J."/>
            <person name="Hostetler J."/>
            <person name="Hannick L."/>
            <person name="Clark T."/>
            <person name="Cassidy-Hanley D."/>
            <person name="Inman J."/>
        </authorList>
    </citation>
    <scope>NUCLEOTIDE SEQUENCE [LARGE SCALE GENOMIC DNA]</scope>
    <source>
        <strain evidence="3 4">G5</strain>
    </source>
</reference>
<dbReference type="InterPro" id="IPR001763">
    <property type="entry name" value="Rhodanese-like_dom"/>
</dbReference>
<dbReference type="CDD" id="cd00158">
    <property type="entry name" value="RHOD"/>
    <property type="match status" value="1"/>
</dbReference>
<dbReference type="RefSeq" id="XP_004031997.1">
    <property type="nucleotide sequence ID" value="XM_004031949.1"/>
</dbReference>
<dbReference type="FunFam" id="3.60.15.10:FF:000030">
    <property type="entry name" value="Metallo-beta-lactamase family protein"/>
    <property type="match status" value="1"/>
</dbReference>
<dbReference type="InterPro" id="IPR001279">
    <property type="entry name" value="Metallo-B-lactamas"/>
</dbReference>
<dbReference type="eggNOG" id="KOG0814">
    <property type="taxonomic scope" value="Eukaryota"/>
</dbReference>
<keyword evidence="1" id="KW-0479">Metal-binding</keyword>
<feature type="domain" description="Rhodanese" evidence="2">
    <location>
        <begin position="381"/>
        <end position="473"/>
    </location>
</feature>
<dbReference type="STRING" id="857967.G0QWJ7"/>
<dbReference type="PANTHER" id="PTHR43084">
    <property type="entry name" value="PERSULFIDE DIOXYGENASE ETHE1"/>
    <property type="match status" value="1"/>
</dbReference>
<dbReference type="EMBL" id="GL983998">
    <property type="protein sequence ID" value="EGR30410.1"/>
    <property type="molecule type" value="Genomic_DNA"/>
</dbReference>
<dbReference type="GO" id="GO:0070813">
    <property type="term" value="P:hydrogen sulfide metabolic process"/>
    <property type="evidence" value="ECO:0007669"/>
    <property type="project" value="TreeGrafter"/>
</dbReference>
<dbReference type="InterPro" id="IPR051682">
    <property type="entry name" value="Mito_Persulfide_Diox"/>
</dbReference>
<dbReference type="SUPFAM" id="SSF56281">
    <property type="entry name" value="Metallo-hydrolase/oxidoreductase"/>
    <property type="match status" value="1"/>
</dbReference>
<dbReference type="Pfam" id="PF00753">
    <property type="entry name" value="Lactamase_B"/>
    <property type="match status" value="1"/>
</dbReference>
<keyword evidence="3" id="KW-0808">Transferase</keyword>
<dbReference type="GO" id="GO:0004792">
    <property type="term" value="F:thiosulfate-cyanide sulfurtransferase activity"/>
    <property type="evidence" value="ECO:0007669"/>
    <property type="project" value="UniProtKB-EC"/>
</dbReference>
<dbReference type="InterPro" id="IPR036866">
    <property type="entry name" value="RibonucZ/Hydroxyglut_hydro"/>
</dbReference>
<evidence type="ECO:0000259" key="2">
    <source>
        <dbReference type="PROSITE" id="PS50206"/>
    </source>
</evidence>
<dbReference type="SMART" id="SM00849">
    <property type="entry name" value="Lactamase_B"/>
    <property type="match status" value="1"/>
</dbReference>
<dbReference type="GO" id="GO:0046872">
    <property type="term" value="F:metal ion binding"/>
    <property type="evidence" value="ECO:0007669"/>
    <property type="project" value="UniProtKB-KW"/>
</dbReference>
<dbReference type="PANTHER" id="PTHR43084:SF1">
    <property type="entry name" value="PERSULFIDE DIOXYGENASE ETHE1, MITOCHONDRIAL"/>
    <property type="match status" value="1"/>
</dbReference>
<feature type="domain" description="Rhodanese" evidence="2">
    <location>
        <begin position="282"/>
        <end position="311"/>
    </location>
</feature>
<name>G0QWJ7_ICHMU</name>
<dbReference type="PROSITE" id="PS51257">
    <property type="entry name" value="PROKAR_LIPOPROTEIN"/>
    <property type="match status" value="1"/>
</dbReference>
<dbReference type="EC" id="2.8.1.1" evidence="3"/>
<dbReference type="GO" id="GO:0004416">
    <property type="term" value="F:hydroxyacylglutathione hydrolase activity"/>
    <property type="evidence" value="ECO:0007669"/>
    <property type="project" value="UniProtKB-EC"/>
</dbReference>
<gene>
    <name evidence="3" type="ORF">IMG5_132820</name>
</gene>
<keyword evidence="3" id="KW-0378">Hydrolase</keyword>
<keyword evidence="4" id="KW-1185">Reference proteome</keyword>
<dbReference type="InterPro" id="IPR044528">
    <property type="entry name" value="POD-like_MBL-fold"/>
</dbReference>
<accession>G0QWJ7</accession>
<dbReference type="OrthoDB" id="449487at2759"/>
<dbReference type="EC" id="3.1.2.6" evidence="3"/>
<dbReference type="GO" id="GO:0006749">
    <property type="term" value="P:glutathione metabolic process"/>
    <property type="evidence" value="ECO:0007669"/>
    <property type="project" value="InterPro"/>
</dbReference>
<dbReference type="Pfam" id="PF00581">
    <property type="entry name" value="Rhodanese"/>
    <property type="match status" value="2"/>
</dbReference>
<dbReference type="AlphaFoldDB" id="G0QWJ7"/>
<dbReference type="Proteomes" id="UP000008983">
    <property type="component" value="Unassembled WGS sequence"/>
</dbReference>
<evidence type="ECO:0000313" key="4">
    <source>
        <dbReference type="Proteomes" id="UP000008983"/>
    </source>
</evidence>
<sequence length="473" mass="53293">MPEAIIKIDEHKNFYIIQLFTACLSEMAYYIESDKEAIIIDPMREIEPYYKLIQDRGSKLKYVFETHFHADFVSGHIELNIKTGAQIIYGPGAKASYQIKSAKDEEIFQVGKIKIKVLHTPGHTLESSCYLLLDENDKQYCVFTGDTLFLGEVGRPDLAVKGEEITCENLAELLYDSLRNKIMKLEPKCIIYPGHGSGSACGKKIQSGNSDTLENQLNTNYALNKDLKKEDFVKVLTTNIGQPPQYFFHSAEVNMKGYEQIEKIISKSFIFFNINDFLKQSNSNTTVILDTRNQQDFLNGFIPGSINIPLSVNFAVLVGTLFPPCISFLLVTDGKSEKQAIIRLARIGYDKIIGCLQGGFDSCKNSGVEIHSLKNIKALDAKNDAIFLDVRNKQEFEEGKIKGALNVPFNELANQIQNKVFEFPKDKDVYVYCRSGTRSSIACSILRKLGFCNQINIEGGFNELKNNKNLEII</sequence>
<organism evidence="3 4">
    <name type="scientific">Ichthyophthirius multifiliis</name>
    <name type="common">White spot disease agent</name>
    <name type="synonym">Ich</name>
    <dbReference type="NCBI Taxonomy" id="5932"/>
    <lineage>
        <taxon>Eukaryota</taxon>
        <taxon>Sar</taxon>
        <taxon>Alveolata</taxon>
        <taxon>Ciliophora</taxon>
        <taxon>Intramacronucleata</taxon>
        <taxon>Oligohymenophorea</taxon>
        <taxon>Hymenostomatida</taxon>
        <taxon>Ophryoglenina</taxon>
        <taxon>Ichthyophthirius</taxon>
    </lineage>
</organism>
<evidence type="ECO:0000313" key="3">
    <source>
        <dbReference type="EMBL" id="EGR30410.1"/>
    </source>
</evidence>
<dbReference type="GO" id="GO:0050313">
    <property type="term" value="F:sulfur dioxygenase activity"/>
    <property type="evidence" value="ECO:0007669"/>
    <property type="project" value="InterPro"/>
</dbReference>
<dbReference type="GeneID" id="14906523"/>
<dbReference type="InParanoid" id="G0QWJ7"/>
<dbReference type="SUPFAM" id="SSF52821">
    <property type="entry name" value="Rhodanese/Cell cycle control phosphatase"/>
    <property type="match status" value="2"/>
</dbReference>
<dbReference type="PROSITE" id="PS50206">
    <property type="entry name" value="RHODANESE_3"/>
    <property type="match status" value="2"/>
</dbReference>
<dbReference type="InterPro" id="IPR036873">
    <property type="entry name" value="Rhodanese-like_dom_sf"/>
</dbReference>
<dbReference type="Gene3D" id="3.40.250.10">
    <property type="entry name" value="Rhodanese-like domain"/>
    <property type="match status" value="2"/>
</dbReference>
<dbReference type="OMA" id="QGAYYIT"/>
<proteinExistence type="predicted"/>
<evidence type="ECO:0000256" key="1">
    <source>
        <dbReference type="ARBA" id="ARBA00022723"/>
    </source>
</evidence>
<dbReference type="Gene3D" id="3.60.15.10">
    <property type="entry name" value="Ribonuclease Z/Hydroxyacylglutathione hydrolase-like"/>
    <property type="match status" value="1"/>
</dbReference>
<dbReference type="SMART" id="SM00450">
    <property type="entry name" value="RHOD"/>
    <property type="match status" value="2"/>
</dbReference>